<dbReference type="InterPro" id="IPR036020">
    <property type="entry name" value="WW_dom_sf"/>
</dbReference>
<dbReference type="SUPFAM" id="SSF51045">
    <property type="entry name" value="WW domain"/>
    <property type="match status" value="1"/>
</dbReference>
<organism evidence="3 4">
    <name type="scientific">Haematococcus lacustris</name>
    <name type="common">Green alga</name>
    <name type="synonym">Haematococcus pluvialis</name>
    <dbReference type="NCBI Taxonomy" id="44745"/>
    <lineage>
        <taxon>Eukaryota</taxon>
        <taxon>Viridiplantae</taxon>
        <taxon>Chlorophyta</taxon>
        <taxon>core chlorophytes</taxon>
        <taxon>Chlorophyceae</taxon>
        <taxon>CS clade</taxon>
        <taxon>Chlamydomonadales</taxon>
        <taxon>Haematococcaceae</taxon>
        <taxon>Haematococcus</taxon>
    </lineage>
</organism>
<dbReference type="PROSITE" id="PS50020">
    <property type="entry name" value="WW_DOMAIN_2"/>
    <property type="match status" value="1"/>
</dbReference>
<dbReference type="Pfam" id="PF00397">
    <property type="entry name" value="WW"/>
    <property type="match status" value="1"/>
</dbReference>
<dbReference type="AlphaFoldDB" id="A0A699YCP7"/>
<proteinExistence type="predicted"/>
<dbReference type="PROSITE" id="PS01159">
    <property type="entry name" value="WW_DOMAIN_1"/>
    <property type="match status" value="1"/>
</dbReference>
<feature type="region of interest" description="Disordered" evidence="1">
    <location>
        <begin position="83"/>
        <end position="105"/>
    </location>
</feature>
<accession>A0A699YCP7</accession>
<evidence type="ECO:0000313" key="3">
    <source>
        <dbReference type="EMBL" id="GFH07155.1"/>
    </source>
</evidence>
<evidence type="ECO:0000313" key="4">
    <source>
        <dbReference type="Proteomes" id="UP000485058"/>
    </source>
</evidence>
<comment type="caution">
    <text evidence="3">The sequence shown here is derived from an EMBL/GenBank/DDBJ whole genome shotgun (WGS) entry which is preliminary data.</text>
</comment>
<gene>
    <name evidence="3" type="ORF">HaLaN_01916</name>
</gene>
<evidence type="ECO:0000256" key="1">
    <source>
        <dbReference type="SAM" id="MobiDB-lite"/>
    </source>
</evidence>
<protein>
    <submittedName>
        <fullName evidence="3">WW domain-containing protein</fullName>
    </submittedName>
</protein>
<keyword evidence="4" id="KW-1185">Reference proteome</keyword>
<sequence>MPHGCMTEASGLSSHIIGMSATLPAGWESAWDSNHSRAYYYNASLGLTQWEPPPAAVVTRCVSMDQPHAHAGLAAAHTQPHVLSAQPDSQPHNHSAKTDTSQADAGTALPQPITVATQAGQAEAQADWYYRDPVGQVQVRDTSLPCASHCRAVPPSGPQCCTRAAMEHRATTPAAKYDNTMLAAEISRSHACSGVLLLH</sequence>
<evidence type="ECO:0000259" key="2">
    <source>
        <dbReference type="PROSITE" id="PS50020"/>
    </source>
</evidence>
<reference evidence="3 4" key="1">
    <citation type="submission" date="2020-02" db="EMBL/GenBank/DDBJ databases">
        <title>Draft genome sequence of Haematococcus lacustris strain NIES-144.</title>
        <authorList>
            <person name="Morimoto D."/>
            <person name="Nakagawa S."/>
            <person name="Yoshida T."/>
            <person name="Sawayama S."/>
        </authorList>
    </citation>
    <scope>NUCLEOTIDE SEQUENCE [LARGE SCALE GENOMIC DNA]</scope>
    <source>
        <strain evidence="3 4">NIES-144</strain>
    </source>
</reference>
<feature type="compositionally biased region" description="Polar residues" evidence="1">
    <location>
        <begin position="86"/>
        <end position="104"/>
    </location>
</feature>
<feature type="domain" description="WW" evidence="2">
    <location>
        <begin position="21"/>
        <end position="55"/>
    </location>
</feature>
<name>A0A699YCP7_HAELA</name>
<dbReference type="Proteomes" id="UP000485058">
    <property type="component" value="Unassembled WGS sequence"/>
</dbReference>
<dbReference type="Gene3D" id="2.20.70.10">
    <property type="match status" value="1"/>
</dbReference>
<dbReference type="CDD" id="cd00201">
    <property type="entry name" value="WW"/>
    <property type="match status" value="1"/>
</dbReference>
<dbReference type="EMBL" id="BLLF01000077">
    <property type="protein sequence ID" value="GFH07155.1"/>
    <property type="molecule type" value="Genomic_DNA"/>
</dbReference>
<dbReference type="InterPro" id="IPR001202">
    <property type="entry name" value="WW_dom"/>
</dbReference>
<dbReference type="SMART" id="SM00456">
    <property type="entry name" value="WW"/>
    <property type="match status" value="1"/>
</dbReference>